<keyword evidence="3" id="KW-1185">Reference proteome</keyword>
<evidence type="ECO:0000313" key="3">
    <source>
        <dbReference type="Proteomes" id="UP000026961"/>
    </source>
</evidence>
<protein>
    <recommendedName>
        <fullName evidence="1">ABC1 atypical kinase-like domain-containing protein</fullName>
    </recommendedName>
</protein>
<dbReference type="InterPro" id="IPR004147">
    <property type="entry name" value="ABC1_dom"/>
</dbReference>
<dbReference type="AlphaFoldDB" id="A0A0E0BK46"/>
<dbReference type="Pfam" id="PF03109">
    <property type="entry name" value="ABC1"/>
    <property type="match status" value="1"/>
</dbReference>
<organism evidence="2">
    <name type="scientific">Oryza glumipatula</name>
    <dbReference type="NCBI Taxonomy" id="40148"/>
    <lineage>
        <taxon>Eukaryota</taxon>
        <taxon>Viridiplantae</taxon>
        <taxon>Streptophyta</taxon>
        <taxon>Embryophyta</taxon>
        <taxon>Tracheophyta</taxon>
        <taxon>Spermatophyta</taxon>
        <taxon>Magnoliopsida</taxon>
        <taxon>Liliopsida</taxon>
        <taxon>Poales</taxon>
        <taxon>Poaceae</taxon>
        <taxon>BOP clade</taxon>
        <taxon>Oryzoideae</taxon>
        <taxon>Oryzeae</taxon>
        <taxon>Oryzinae</taxon>
        <taxon>Oryza</taxon>
    </lineage>
</organism>
<evidence type="ECO:0000259" key="1">
    <source>
        <dbReference type="Pfam" id="PF03109"/>
    </source>
</evidence>
<evidence type="ECO:0000313" key="2">
    <source>
        <dbReference type="EnsemblPlants" id="OGLUM11G16150.3"/>
    </source>
</evidence>
<dbReference type="Proteomes" id="UP000026961">
    <property type="component" value="Chromosome 11"/>
</dbReference>
<reference evidence="2" key="1">
    <citation type="submission" date="2015-04" db="UniProtKB">
        <authorList>
            <consortium name="EnsemblPlants"/>
        </authorList>
    </citation>
    <scope>IDENTIFICATION</scope>
</reference>
<sequence>MLRRRRGPLIGFVVVDYKYSLRGLAHGSADYRDKLSEVHLRSAKKILKLCEANRGFYVKAGQFVSSIRQVPKEYSSTLSCLQDQATPCNFQDIKIVIEQKLGKDLHSIFLEFDEHPIAAASIAQVQYPGLERRMKIDIMTMSFLSKSLSWIFPDYRFEKLLTEFERTMSMELDFIQEAKNSERTASCFRKNNVVKELTSKEVLTMEFCSGYKVDNFNSLRKADISPTKLWKALILLDSQKILELGEHFGVGKYAKYFPVIFTGRTIESGLLRSILGNLGAPRHVRLLTYAKCALYGLEEQPKSQSELAGFLMQINDLRHKIMSRFRRILQNTS</sequence>
<dbReference type="EnsemblPlants" id="OGLUM11G16150.3">
    <property type="protein sequence ID" value="OGLUM11G16150.3"/>
    <property type="gene ID" value="OGLUM11G16150"/>
</dbReference>
<proteinExistence type="predicted"/>
<accession>A0A0E0BK46</accession>
<dbReference type="PANTHER" id="PTHR43173:SF28">
    <property type="entry name" value="AARF DOMAIN CONTAINING KINASE 5"/>
    <property type="match status" value="1"/>
</dbReference>
<dbReference type="InterPro" id="IPR051130">
    <property type="entry name" value="Mito_struct-func_regulator"/>
</dbReference>
<name>A0A0E0BK46_9ORYZ</name>
<feature type="domain" description="ABC1 atypical kinase-like" evidence="1">
    <location>
        <begin position="81"/>
        <end position="243"/>
    </location>
</feature>
<reference evidence="2" key="2">
    <citation type="submission" date="2018-05" db="EMBL/GenBank/DDBJ databases">
        <title>OgluRS3 (Oryza glumaepatula Reference Sequence Version 3).</title>
        <authorList>
            <person name="Zhang J."/>
            <person name="Kudrna D."/>
            <person name="Lee S."/>
            <person name="Talag J."/>
            <person name="Welchert J."/>
            <person name="Wing R.A."/>
        </authorList>
    </citation>
    <scope>NUCLEOTIDE SEQUENCE [LARGE SCALE GENOMIC DNA]</scope>
</reference>
<dbReference type="PANTHER" id="PTHR43173">
    <property type="entry name" value="ABC1 FAMILY PROTEIN"/>
    <property type="match status" value="1"/>
</dbReference>
<dbReference type="Gramene" id="OGLUM11G16150.3">
    <property type="protein sequence ID" value="OGLUM11G16150.3"/>
    <property type="gene ID" value="OGLUM11G16150"/>
</dbReference>